<proteinExistence type="predicted"/>
<dbReference type="Proteomes" id="UP001056837">
    <property type="component" value="Chromosome"/>
</dbReference>
<organism evidence="1 2">
    <name type="scientific">Tenacibaculum mesophilum</name>
    <dbReference type="NCBI Taxonomy" id="104268"/>
    <lineage>
        <taxon>Bacteria</taxon>
        <taxon>Pseudomonadati</taxon>
        <taxon>Bacteroidota</taxon>
        <taxon>Flavobacteriia</taxon>
        <taxon>Flavobacteriales</taxon>
        <taxon>Flavobacteriaceae</taxon>
        <taxon>Tenacibaculum</taxon>
    </lineage>
</organism>
<evidence type="ECO:0000313" key="1">
    <source>
        <dbReference type="EMBL" id="UTD14505.1"/>
    </source>
</evidence>
<reference evidence="1" key="1">
    <citation type="submission" date="2020-04" db="EMBL/GenBank/DDBJ databases">
        <title>Tenacibaculum mesophilum bac2.</title>
        <authorList>
            <person name="Li M."/>
        </authorList>
    </citation>
    <scope>NUCLEOTIDE SEQUENCE</scope>
    <source>
        <strain evidence="1">Bac2</strain>
    </source>
</reference>
<evidence type="ECO:0000313" key="2">
    <source>
        <dbReference type="Proteomes" id="UP001056837"/>
    </source>
</evidence>
<accession>A0AAE9SE59</accession>
<protein>
    <submittedName>
        <fullName evidence="1">Uncharacterized protein</fullName>
    </submittedName>
</protein>
<name>A0AAE9SE59_9FLAO</name>
<dbReference type="RefSeq" id="WP_253680330.1">
    <property type="nucleotide sequence ID" value="NZ_CANLMG010000001.1"/>
</dbReference>
<dbReference type="EMBL" id="CP050861">
    <property type="protein sequence ID" value="UTD14505.1"/>
    <property type="molecule type" value="Genomic_DNA"/>
</dbReference>
<sequence>MKTKILNLGTVINKTAQKQILGGESPMRCPIGYFYYCTPRKTHCYCKLEFVDNSKELMEII</sequence>
<dbReference type="AlphaFoldDB" id="A0AAE9SE59"/>
<gene>
    <name evidence="1" type="ORF">HER15_03015</name>
</gene>